<evidence type="ECO:0000313" key="2">
    <source>
        <dbReference type="Proteomes" id="UP000324222"/>
    </source>
</evidence>
<keyword evidence="2" id="KW-1185">Reference proteome</keyword>
<dbReference type="EMBL" id="VSRR010000517">
    <property type="protein sequence ID" value="MPC16562.1"/>
    <property type="molecule type" value="Genomic_DNA"/>
</dbReference>
<comment type="caution">
    <text evidence="1">The sequence shown here is derived from an EMBL/GenBank/DDBJ whole genome shotgun (WGS) entry which is preliminary data.</text>
</comment>
<reference evidence="1 2" key="1">
    <citation type="submission" date="2019-05" db="EMBL/GenBank/DDBJ databases">
        <title>Another draft genome of Portunus trituberculatus and its Hox gene families provides insights of decapod evolution.</title>
        <authorList>
            <person name="Jeong J.-H."/>
            <person name="Song I."/>
            <person name="Kim S."/>
            <person name="Choi T."/>
            <person name="Kim D."/>
            <person name="Ryu S."/>
            <person name="Kim W."/>
        </authorList>
    </citation>
    <scope>NUCLEOTIDE SEQUENCE [LARGE SCALE GENOMIC DNA]</scope>
    <source>
        <tissue evidence="1">Muscle</tissue>
    </source>
</reference>
<protein>
    <submittedName>
        <fullName evidence="1">Uncharacterized protein</fullName>
    </submittedName>
</protein>
<dbReference type="AlphaFoldDB" id="A0A5B7D3E8"/>
<evidence type="ECO:0000313" key="1">
    <source>
        <dbReference type="EMBL" id="MPC16562.1"/>
    </source>
</evidence>
<sequence length="175" mass="19531">MRGNKFDINVCIFSLSEKEKKNAKDKTSEEFLVRTVVLSTRSWFRYWSCRRRHRIADVLEHLRVGGRGQGQGSNHGFASSHDPNPVFWGCPTVQTSRVPRHQRDLPTRMTDAGESLRDPSVLRGTGGFPCLIFNSEDADGVADVAPERRTIPGDLGHQSSLYSDTLVNSVKVSSS</sequence>
<accession>A0A5B7D3E8</accession>
<organism evidence="1 2">
    <name type="scientific">Portunus trituberculatus</name>
    <name type="common">Swimming crab</name>
    <name type="synonym">Neptunus trituberculatus</name>
    <dbReference type="NCBI Taxonomy" id="210409"/>
    <lineage>
        <taxon>Eukaryota</taxon>
        <taxon>Metazoa</taxon>
        <taxon>Ecdysozoa</taxon>
        <taxon>Arthropoda</taxon>
        <taxon>Crustacea</taxon>
        <taxon>Multicrustacea</taxon>
        <taxon>Malacostraca</taxon>
        <taxon>Eumalacostraca</taxon>
        <taxon>Eucarida</taxon>
        <taxon>Decapoda</taxon>
        <taxon>Pleocyemata</taxon>
        <taxon>Brachyura</taxon>
        <taxon>Eubrachyura</taxon>
        <taxon>Portunoidea</taxon>
        <taxon>Portunidae</taxon>
        <taxon>Portuninae</taxon>
        <taxon>Portunus</taxon>
    </lineage>
</organism>
<proteinExistence type="predicted"/>
<name>A0A5B7D3E8_PORTR</name>
<gene>
    <name evidence="1" type="ORF">E2C01_009391</name>
</gene>
<dbReference type="Proteomes" id="UP000324222">
    <property type="component" value="Unassembled WGS sequence"/>
</dbReference>